<accession>A0AAE0B4F6</accession>
<dbReference type="AlphaFoldDB" id="A0AAE0B4F6"/>
<dbReference type="EMBL" id="JANJYJ010000001">
    <property type="protein sequence ID" value="KAK3228964.1"/>
    <property type="molecule type" value="Genomic_DNA"/>
</dbReference>
<keyword evidence="2" id="KW-1185">Reference proteome</keyword>
<evidence type="ECO:0000313" key="1">
    <source>
        <dbReference type="EMBL" id="KAK3228964.1"/>
    </source>
</evidence>
<organism evidence="1 2">
    <name type="scientific">Dipteronia sinensis</name>
    <dbReference type="NCBI Taxonomy" id="43782"/>
    <lineage>
        <taxon>Eukaryota</taxon>
        <taxon>Viridiplantae</taxon>
        <taxon>Streptophyta</taxon>
        <taxon>Embryophyta</taxon>
        <taxon>Tracheophyta</taxon>
        <taxon>Spermatophyta</taxon>
        <taxon>Magnoliopsida</taxon>
        <taxon>eudicotyledons</taxon>
        <taxon>Gunneridae</taxon>
        <taxon>Pentapetalae</taxon>
        <taxon>rosids</taxon>
        <taxon>malvids</taxon>
        <taxon>Sapindales</taxon>
        <taxon>Sapindaceae</taxon>
        <taxon>Hippocastanoideae</taxon>
        <taxon>Acereae</taxon>
        <taxon>Dipteronia</taxon>
    </lineage>
</organism>
<evidence type="ECO:0000313" key="2">
    <source>
        <dbReference type="Proteomes" id="UP001281410"/>
    </source>
</evidence>
<reference evidence="1" key="1">
    <citation type="journal article" date="2023" name="Plant J.">
        <title>Genome sequences and population genomics provide insights into the demographic history, inbreeding, and mutation load of two 'living fossil' tree species of Dipteronia.</title>
        <authorList>
            <person name="Feng Y."/>
            <person name="Comes H.P."/>
            <person name="Chen J."/>
            <person name="Zhu S."/>
            <person name="Lu R."/>
            <person name="Zhang X."/>
            <person name="Li P."/>
            <person name="Qiu J."/>
            <person name="Olsen K.M."/>
            <person name="Qiu Y."/>
        </authorList>
    </citation>
    <scope>NUCLEOTIDE SEQUENCE</scope>
    <source>
        <strain evidence="1">NBL</strain>
    </source>
</reference>
<comment type="caution">
    <text evidence="1">The sequence shown here is derived from an EMBL/GenBank/DDBJ whole genome shotgun (WGS) entry which is preliminary data.</text>
</comment>
<gene>
    <name evidence="1" type="ORF">Dsin_000845</name>
</gene>
<name>A0AAE0B4F6_9ROSI</name>
<protein>
    <submittedName>
        <fullName evidence="1">Uncharacterized protein</fullName>
    </submittedName>
</protein>
<dbReference type="Proteomes" id="UP001281410">
    <property type="component" value="Unassembled WGS sequence"/>
</dbReference>
<sequence>MLSEVPWRGKYIISLLWKHKTGMLHGLCDAAAEYDRERRSMKKSYYQWWKGYMGSWPFCCCLDRTPCDK</sequence>
<proteinExistence type="predicted"/>